<evidence type="ECO:0000256" key="1">
    <source>
        <dbReference type="SAM" id="MobiDB-lite"/>
    </source>
</evidence>
<dbReference type="EMBL" id="MU003692">
    <property type="protein sequence ID" value="KAF2816859.1"/>
    <property type="molecule type" value="Genomic_DNA"/>
</dbReference>
<reference evidence="2 4" key="1">
    <citation type="journal article" date="2020" name="Stud. Mycol.">
        <title>101 Dothideomycetes genomes: a test case for predicting lifestyles and emergence of pathogens.</title>
        <authorList>
            <person name="Haridas S."/>
            <person name="Albert R."/>
            <person name="Binder M."/>
            <person name="Bloem J."/>
            <person name="Labutti K."/>
            <person name="Salamov A."/>
            <person name="Andreopoulos B."/>
            <person name="Baker S."/>
            <person name="Barry K."/>
            <person name="Bills G."/>
            <person name="Bluhm B."/>
            <person name="Cannon C."/>
            <person name="Castanera R."/>
            <person name="Culley D."/>
            <person name="Daum C."/>
            <person name="Ezra D."/>
            <person name="Gonzalez J."/>
            <person name="Henrissat B."/>
            <person name="Kuo A."/>
            <person name="Liang C."/>
            <person name="Lipzen A."/>
            <person name="Lutzoni F."/>
            <person name="Magnuson J."/>
            <person name="Mondo S."/>
            <person name="Nolan M."/>
            <person name="Ohm R."/>
            <person name="Pangilinan J."/>
            <person name="Park H.-J."/>
            <person name="Ramirez L."/>
            <person name="Alfaro M."/>
            <person name="Sun H."/>
            <person name="Tritt A."/>
            <person name="Yoshinaga Y."/>
            <person name="Zwiers L.-H."/>
            <person name="Turgeon B."/>
            <person name="Goodwin S."/>
            <person name="Spatafora J."/>
            <person name="Crous P."/>
            <person name="Grigoriev I."/>
        </authorList>
    </citation>
    <scope>NUCLEOTIDE SEQUENCE</scope>
    <source>
        <strain evidence="2 4">CBS 304.34</strain>
    </source>
</reference>
<evidence type="ECO:0000313" key="3">
    <source>
        <dbReference type="Proteomes" id="UP000504636"/>
    </source>
</evidence>
<feature type="region of interest" description="Disordered" evidence="1">
    <location>
        <begin position="473"/>
        <end position="510"/>
    </location>
</feature>
<dbReference type="AlphaFoldDB" id="A0A6A6Z820"/>
<keyword evidence="3" id="KW-1185">Reference proteome</keyword>
<gene>
    <name evidence="2 4" type="ORF">BDZ99DRAFT_513131</name>
</gene>
<protein>
    <submittedName>
        <fullName evidence="2 4">Uncharacterized protein</fullName>
    </submittedName>
</protein>
<accession>A0A6A6Z820</accession>
<reference evidence="4" key="3">
    <citation type="submission" date="2025-04" db="UniProtKB">
        <authorList>
            <consortium name="RefSeq"/>
        </authorList>
    </citation>
    <scope>IDENTIFICATION</scope>
    <source>
        <strain evidence="4">CBS 304.34</strain>
    </source>
</reference>
<dbReference type="OrthoDB" id="3800972at2759"/>
<reference evidence="4" key="2">
    <citation type="submission" date="2020-04" db="EMBL/GenBank/DDBJ databases">
        <authorList>
            <consortium name="NCBI Genome Project"/>
        </authorList>
    </citation>
    <scope>NUCLEOTIDE SEQUENCE</scope>
    <source>
        <strain evidence="4">CBS 304.34</strain>
    </source>
</reference>
<dbReference type="Proteomes" id="UP000504636">
    <property type="component" value="Unplaced"/>
</dbReference>
<evidence type="ECO:0000313" key="4">
    <source>
        <dbReference type="RefSeq" id="XP_033583823.1"/>
    </source>
</evidence>
<dbReference type="RefSeq" id="XP_033583823.1">
    <property type="nucleotide sequence ID" value="XM_033724683.1"/>
</dbReference>
<sequence>MTTSTSPPVNPERSWLDADVFFEESKALNSELVSAFVTDDKHDPYRAEVHSPALPGDRFLVQPPNPPLRNCGMEGTEIPDESSLHDLEPEEGNPALDNWTRAVNGQAQERRPTPNWTVAYLVAEQAGFRNAWALGIAPPPSIDVPPQFVQQTSALPQKQDISSAAPQPFATPVMQRLASHALHTGSAATPGSATQGIKAAPVKFTLQQIGIKRRLVLVEDETDKKTEPFEIPVRNTNGEPREGGASVAPDPDRSSMSTVSKSSFYQEVPPDTVNIHLLGNLEITAEELLTFFPLHTIWHNGINRLVQNGWSFDTISKFINWARNLQPLPGRGRTSNALEMQVNRSDDRIHNGRRFGRGVARPEGRIDDLTTARWEIPRRRIYTLQDYLLRDIIKGVAHFPTEEGRRELTMVMEYAREHPDELSSTTLGKHLMVSDIPVLIQKHGFSSQVAPIRLGIEPHDHPDFRAVERHRDEIGEHERLAKRNLRDIAPNTTPSKKPSKRKGKRTLGEC</sequence>
<evidence type="ECO:0000313" key="2">
    <source>
        <dbReference type="EMBL" id="KAF2816859.1"/>
    </source>
</evidence>
<organism evidence="2">
    <name type="scientific">Mytilinidion resinicola</name>
    <dbReference type="NCBI Taxonomy" id="574789"/>
    <lineage>
        <taxon>Eukaryota</taxon>
        <taxon>Fungi</taxon>
        <taxon>Dikarya</taxon>
        <taxon>Ascomycota</taxon>
        <taxon>Pezizomycotina</taxon>
        <taxon>Dothideomycetes</taxon>
        <taxon>Pleosporomycetidae</taxon>
        <taxon>Mytilinidiales</taxon>
        <taxon>Mytilinidiaceae</taxon>
        <taxon>Mytilinidion</taxon>
    </lineage>
</organism>
<feature type="compositionally biased region" description="Basic and acidic residues" evidence="1">
    <location>
        <begin position="473"/>
        <end position="486"/>
    </location>
</feature>
<feature type="compositionally biased region" description="Basic residues" evidence="1">
    <location>
        <begin position="497"/>
        <end position="510"/>
    </location>
</feature>
<dbReference type="GeneID" id="54465576"/>
<name>A0A6A6Z820_9PEZI</name>
<feature type="region of interest" description="Disordered" evidence="1">
    <location>
        <begin position="230"/>
        <end position="261"/>
    </location>
</feature>
<proteinExistence type="predicted"/>